<feature type="region of interest" description="Disordered" evidence="1">
    <location>
        <begin position="315"/>
        <end position="347"/>
    </location>
</feature>
<feature type="compositionally biased region" description="Low complexity" evidence="1">
    <location>
        <begin position="381"/>
        <end position="394"/>
    </location>
</feature>
<evidence type="ECO:0000313" key="4">
    <source>
        <dbReference type="EMBL" id="CAG6701560.1"/>
    </source>
</evidence>
<evidence type="ECO:0000256" key="2">
    <source>
        <dbReference type="SAM" id="SignalP"/>
    </source>
</evidence>
<feature type="compositionally biased region" description="Low complexity" evidence="1">
    <location>
        <begin position="202"/>
        <end position="223"/>
    </location>
</feature>
<reference evidence="4" key="1">
    <citation type="submission" date="2021-05" db="EMBL/GenBank/DDBJ databases">
        <authorList>
            <person name="Alioto T."/>
            <person name="Alioto T."/>
            <person name="Gomez Garrido J."/>
        </authorList>
    </citation>
    <scope>NUCLEOTIDE SEQUENCE</scope>
</reference>
<feature type="chain" id="PRO_5034624842" description="PPAF-2-like Clip domain-containing protein" evidence="2">
    <location>
        <begin position="18"/>
        <end position="412"/>
    </location>
</feature>
<feature type="compositionally biased region" description="Gly residues" evidence="1">
    <location>
        <begin position="238"/>
        <end position="250"/>
    </location>
</feature>
<feature type="compositionally biased region" description="Polar residues" evidence="1">
    <location>
        <begin position="163"/>
        <end position="186"/>
    </location>
</feature>
<accession>A0A8D8U6Q0</accession>
<keyword evidence="2" id="KW-0732">Signal</keyword>
<feature type="signal peptide" evidence="2">
    <location>
        <begin position="1"/>
        <end position="17"/>
    </location>
</feature>
<proteinExistence type="predicted"/>
<evidence type="ECO:0000259" key="3">
    <source>
        <dbReference type="Pfam" id="PF18322"/>
    </source>
</evidence>
<evidence type="ECO:0000256" key="1">
    <source>
        <dbReference type="SAM" id="MobiDB-lite"/>
    </source>
</evidence>
<dbReference type="EMBL" id="HBUF01339962">
    <property type="protein sequence ID" value="CAG6701560.1"/>
    <property type="molecule type" value="Transcribed_RNA"/>
</dbReference>
<dbReference type="InterPro" id="IPR041515">
    <property type="entry name" value="PPAF-2-like_Clip"/>
</dbReference>
<sequence>MSGLALVILSVITSTLSHPYGPAASQHSGSTSSSGGGGYVASGNDQLRFHPEESQFYSNQPTQPQQTAPVNNAPSYADLVNLAQQEAQQQAIIDAQKKMETNKLVKDIEFIQKQQEILQQQVHAQEVKNEQKLNNPGSYAGSTGSSAQSSSGSYGSNSGSAYNPQQSNSPATFSSGQWVPDNNAQKYNDGLYKGEGSHTKPSSSAGGSYSGADSFSGASSQQSVTQKHHQTGHSGPSNSGGYGSSGGGTPGISYPDYQPDDVERVPCTQLGHTCVAKHLCVNGKVNSNGIGLIQLRFSMKSCRADIEACCKEDAGVEGSYSPPPSSYQPKPSSGSVDSYGQPTSSYALPPGESCSACAGGDGGSYSHQNSQETSFHHKQQSSSSYNSGSANLPSAKLPDFGPPSVGGAGYGK</sequence>
<dbReference type="AlphaFoldDB" id="A0A8D8U6Q0"/>
<feature type="compositionally biased region" description="Polar residues" evidence="1">
    <location>
        <begin position="336"/>
        <end position="346"/>
    </location>
</feature>
<dbReference type="Pfam" id="PF18322">
    <property type="entry name" value="CLIP_1"/>
    <property type="match status" value="1"/>
</dbReference>
<feature type="region of interest" description="Disordered" evidence="1">
    <location>
        <begin position="132"/>
        <end position="260"/>
    </location>
</feature>
<protein>
    <recommendedName>
        <fullName evidence="3">PPAF-2-like Clip domain-containing protein</fullName>
    </recommendedName>
</protein>
<feature type="compositionally biased region" description="Low complexity" evidence="1">
    <location>
        <begin position="137"/>
        <end position="162"/>
    </location>
</feature>
<feature type="region of interest" description="Disordered" evidence="1">
    <location>
        <begin position="362"/>
        <end position="412"/>
    </location>
</feature>
<organism evidence="4">
    <name type="scientific">Cacopsylla melanoneura</name>
    <dbReference type="NCBI Taxonomy" id="428564"/>
    <lineage>
        <taxon>Eukaryota</taxon>
        <taxon>Metazoa</taxon>
        <taxon>Ecdysozoa</taxon>
        <taxon>Arthropoda</taxon>
        <taxon>Hexapoda</taxon>
        <taxon>Insecta</taxon>
        <taxon>Pterygota</taxon>
        <taxon>Neoptera</taxon>
        <taxon>Paraneoptera</taxon>
        <taxon>Hemiptera</taxon>
        <taxon>Sternorrhyncha</taxon>
        <taxon>Psylloidea</taxon>
        <taxon>Psyllidae</taxon>
        <taxon>Psyllinae</taxon>
        <taxon>Cacopsylla</taxon>
    </lineage>
</organism>
<name>A0A8D8U6Q0_9HEMI</name>
<feature type="region of interest" description="Disordered" evidence="1">
    <location>
        <begin position="20"/>
        <end position="45"/>
    </location>
</feature>
<feature type="domain" description="PPAF-2-like Clip" evidence="3">
    <location>
        <begin position="267"/>
        <end position="311"/>
    </location>
</feature>